<proteinExistence type="predicted"/>
<accession>A0AA36DTZ3</accession>
<dbReference type="Proteomes" id="UP001176961">
    <property type="component" value="Unassembled WGS sequence"/>
</dbReference>
<evidence type="ECO:0000313" key="2">
    <source>
        <dbReference type="Proteomes" id="UP001176961"/>
    </source>
</evidence>
<keyword evidence="2" id="KW-1185">Reference proteome</keyword>
<organism evidence="1 2">
    <name type="scientific">Cylicocyclus nassatus</name>
    <name type="common">Nematode worm</name>
    <dbReference type="NCBI Taxonomy" id="53992"/>
    <lineage>
        <taxon>Eukaryota</taxon>
        <taxon>Metazoa</taxon>
        <taxon>Ecdysozoa</taxon>
        <taxon>Nematoda</taxon>
        <taxon>Chromadorea</taxon>
        <taxon>Rhabditida</taxon>
        <taxon>Rhabditina</taxon>
        <taxon>Rhabditomorpha</taxon>
        <taxon>Strongyloidea</taxon>
        <taxon>Strongylidae</taxon>
        <taxon>Cylicocyclus</taxon>
    </lineage>
</organism>
<name>A0AA36DTZ3_CYLNA</name>
<dbReference type="AlphaFoldDB" id="A0AA36DTZ3"/>
<comment type="caution">
    <text evidence="1">The sequence shown here is derived from an EMBL/GenBank/DDBJ whole genome shotgun (WGS) entry which is preliminary data.</text>
</comment>
<evidence type="ECO:0000313" key="1">
    <source>
        <dbReference type="EMBL" id="CAJ0593729.1"/>
    </source>
</evidence>
<reference evidence="1" key="1">
    <citation type="submission" date="2023-07" db="EMBL/GenBank/DDBJ databases">
        <authorList>
            <consortium name="CYATHOMIX"/>
        </authorList>
    </citation>
    <scope>NUCLEOTIDE SEQUENCE</scope>
    <source>
        <strain evidence="1">N/A</strain>
    </source>
</reference>
<protein>
    <submittedName>
        <fullName evidence="1">Uncharacterized protein</fullName>
    </submittedName>
</protein>
<sequence>MPAAANFFHLMGLFSQTRGTAERRTNGIPRGRFQGKHLVEETCSPVFLVIQHVLGARSWQTISFSKALLMIRGFSIFSFGYSTPDFVLIGWKSAGRQREDIIAAQSAESPPESQWME</sequence>
<dbReference type="EMBL" id="CATQJL010000112">
    <property type="protein sequence ID" value="CAJ0593729.1"/>
    <property type="molecule type" value="Genomic_DNA"/>
</dbReference>
<gene>
    <name evidence="1" type="ORF">CYNAS_LOCUS5712</name>
</gene>